<organism evidence="1 2">
    <name type="scientific">Plakobranchus ocellatus</name>
    <dbReference type="NCBI Taxonomy" id="259542"/>
    <lineage>
        <taxon>Eukaryota</taxon>
        <taxon>Metazoa</taxon>
        <taxon>Spiralia</taxon>
        <taxon>Lophotrochozoa</taxon>
        <taxon>Mollusca</taxon>
        <taxon>Gastropoda</taxon>
        <taxon>Heterobranchia</taxon>
        <taxon>Euthyneura</taxon>
        <taxon>Panpulmonata</taxon>
        <taxon>Sacoglossa</taxon>
        <taxon>Placobranchoidea</taxon>
        <taxon>Plakobranchidae</taxon>
        <taxon>Plakobranchus</taxon>
    </lineage>
</organism>
<sequence>MPKETKRSMTKYVVVRPILSKEFSSRGQVDLIDMQSMPSGSNKNKSWCTSKRAAEVAFHLLDILFLFDSPVIFQSDNGYELTSQANTELKEVRQN</sequence>
<evidence type="ECO:0000313" key="2">
    <source>
        <dbReference type="Proteomes" id="UP000735302"/>
    </source>
</evidence>
<keyword evidence="2" id="KW-1185">Reference proteome</keyword>
<dbReference type="AlphaFoldDB" id="A0AAV3Y979"/>
<dbReference type="EMBL" id="BLXT01001235">
    <property type="protein sequence ID" value="GFN83810.1"/>
    <property type="molecule type" value="Genomic_DNA"/>
</dbReference>
<dbReference type="Proteomes" id="UP000735302">
    <property type="component" value="Unassembled WGS sequence"/>
</dbReference>
<name>A0AAV3Y979_9GAST</name>
<protein>
    <submittedName>
        <fullName evidence="1">KRAB-A domain-containing protein 2</fullName>
    </submittedName>
</protein>
<evidence type="ECO:0000313" key="1">
    <source>
        <dbReference type="EMBL" id="GFN83810.1"/>
    </source>
</evidence>
<comment type="caution">
    <text evidence="1">The sequence shown here is derived from an EMBL/GenBank/DDBJ whole genome shotgun (WGS) entry which is preliminary data.</text>
</comment>
<accession>A0AAV3Y979</accession>
<gene>
    <name evidence="1" type="ORF">PoB_001031600</name>
</gene>
<proteinExistence type="predicted"/>
<reference evidence="1 2" key="1">
    <citation type="journal article" date="2021" name="Elife">
        <title>Chloroplast acquisition without the gene transfer in kleptoplastic sea slugs, Plakobranchus ocellatus.</title>
        <authorList>
            <person name="Maeda T."/>
            <person name="Takahashi S."/>
            <person name="Yoshida T."/>
            <person name="Shimamura S."/>
            <person name="Takaki Y."/>
            <person name="Nagai Y."/>
            <person name="Toyoda A."/>
            <person name="Suzuki Y."/>
            <person name="Arimoto A."/>
            <person name="Ishii H."/>
            <person name="Satoh N."/>
            <person name="Nishiyama T."/>
            <person name="Hasebe M."/>
            <person name="Maruyama T."/>
            <person name="Minagawa J."/>
            <person name="Obokata J."/>
            <person name="Shigenobu S."/>
        </authorList>
    </citation>
    <scope>NUCLEOTIDE SEQUENCE [LARGE SCALE GENOMIC DNA]</scope>
</reference>